<evidence type="ECO:0000256" key="2">
    <source>
        <dbReference type="SAM" id="Phobius"/>
    </source>
</evidence>
<dbReference type="Proteomes" id="UP001589775">
    <property type="component" value="Unassembled WGS sequence"/>
</dbReference>
<keyword evidence="2" id="KW-1133">Transmembrane helix</keyword>
<accession>A0ABV6ET72</accession>
<proteinExistence type="predicted"/>
<protein>
    <submittedName>
        <fullName evidence="3">Uncharacterized protein</fullName>
    </submittedName>
</protein>
<reference evidence="3 4" key="1">
    <citation type="submission" date="2024-09" db="EMBL/GenBank/DDBJ databases">
        <authorList>
            <person name="Sun Q."/>
            <person name="Mori K."/>
        </authorList>
    </citation>
    <scope>NUCLEOTIDE SEQUENCE [LARGE SCALE GENOMIC DNA]</scope>
    <source>
        <strain evidence="3 4">KCTC 23279</strain>
    </source>
</reference>
<comment type="caution">
    <text evidence="3">The sequence shown here is derived from an EMBL/GenBank/DDBJ whole genome shotgun (WGS) entry which is preliminary data.</text>
</comment>
<feature type="compositionally biased region" description="Basic and acidic residues" evidence="1">
    <location>
        <begin position="234"/>
        <end position="247"/>
    </location>
</feature>
<feature type="region of interest" description="Disordered" evidence="1">
    <location>
        <begin position="190"/>
        <end position="286"/>
    </location>
</feature>
<keyword evidence="2" id="KW-0812">Transmembrane</keyword>
<organism evidence="3 4">
    <name type="scientific">Rhodopseudomonas telluris</name>
    <dbReference type="NCBI Taxonomy" id="644215"/>
    <lineage>
        <taxon>Bacteria</taxon>
        <taxon>Pseudomonadati</taxon>
        <taxon>Pseudomonadota</taxon>
        <taxon>Alphaproteobacteria</taxon>
        <taxon>Hyphomicrobiales</taxon>
        <taxon>Nitrobacteraceae</taxon>
        <taxon>Rhodopseudomonas</taxon>
    </lineage>
</organism>
<evidence type="ECO:0000313" key="3">
    <source>
        <dbReference type="EMBL" id="MFC0241413.1"/>
    </source>
</evidence>
<gene>
    <name evidence="3" type="ORF">ACFFJ6_13090</name>
</gene>
<dbReference type="PROSITE" id="PS51257">
    <property type="entry name" value="PROKAR_LIPOPROTEIN"/>
    <property type="match status" value="1"/>
</dbReference>
<dbReference type="RefSeq" id="WP_378388340.1">
    <property type="nucleotide sequence ID" value="NZ_JBHLWM010000005.1"/>
</dbReference>
<feature type="transmembrane region" description="Helical" evidence="2">
    <location>
        <begin position="12"/>
        <end position="40"/>
    </location>
</feature>
<sequence>MKDWIATCAVGLVIIVGCAAGLGGTLAFLLAFGIAWYLFAARDLGFARARDTLGVKLLPPIWQRGNWLWVERLLDDGERLFKAASIALIVISLALMFWPDIVYGAALLIAAFYVSEILRGNPDPRPRLVHIPDAGLTTATASSPAALPPAACPTVRSVLPAPVTPARAPAPSSQRIGTIVEILERTRKLNVRSRAARKPVPLSQRRPSQRPVAAKHPSTAKPTPREKLKRPLRARFDLPSRKPDHPIATRPHKPRRPQTALRKPTMRKPVTPNGRGTSKRAAAVRH</sequence>
<evidence type="ECO:0000256" key="1">
    <source>
        <dbReference type="SAM" id="MobiDB-lite"/>
    </source>
</evidence>
<name>A0ABV6ET72_9BRAD</name>
<keyword evidence="4" id="KW-1185">Reference proteome</keyword>
<keyword evidence="2" id="KW-0472">Membrane</keyword>
<dbReference type="EMBL" id="JBHLWM010000005">
    <property type="protein sequence ID" value="MFC0241413.1"/>
    <property type="molecule type" value="Genomic_DNA"/>
</dbReference>
<evidence type="ECO:0000313" key="4">
    <source>
        <dbReference type="Proteomes" id="UP001589775"/>
    </source>
</evidence>